<protein>
    <submittedName>
        <fullName evidence="10">ABC transporter permease</fullName>
    </submittedName>
</protein>
<dbReference type="InterPro" id="IPR035906">
    <property type="entry name" value="MetI-like_sf"/>
</dbReference>
<evidence type="ECO:0000256" key="3">
    <source>
        <dbReference type="ARBA" id="ARBA00022448"/>
    </source>
</evidence>
<keyword evidence="3 8" id="KW-0813">Transport</keyword>
<accession>A0ABW4R9X1</accession>
<sequence>MTGTTTDAPDGKKPPAPLSAATRNWLLSAPLLVLFAVMLLVPLIMTFILSFNSFDFYSGISNTLGFGNYVDVLTDSYFYEIFGRTFGIALATTLICAVIGVPLAWFLNRMTPFWRSVTVLVVLGPLLISVVVRTLGWAIILGNKGVLNSFLIDLGLIERPFRLMYSSGGIVLALVHVMAPYMVLAVWAALQRADTAAEAAAESLGATPFTVFRRVVVPQAMPGILSGSLIVFALSASAFATPAIIGGRRVKVAATAVQDEFMNTLNWPLGAAVAMILLLAIMVIMLCWTRVVEARLGKAYA</sequence>
<dbReference type="EMBL" id="JBHUEN010000043">
    <property type="protein sequence ID" value="MFD1883046.1"/>
    <property type="molecule type" value="Genomic_DNA"/>
</dbReference>
<feature type="transmembrane region" description="Helical" evidence="8">
    <location>
        <begin position="163"/>
        <end position="190"/>
    </location>
</feature>
<proteinExistence type="inferred from homology"/>
<evidence type="ECO:0000259" key="9">
    <source>
        <dbReference type="PROSITE" id="PS50928"/>
    </source>
</evidence>
<dbReference type="InterPro" id="IPR000515">
    <property type="entry name" value="MetI-like"/>
</dbReference>
<dbReference type="Gene3D" id="1.10.3720.10">
    <property type="entry name" value="MetI-like"/>
    <property type="match status" value="1"/>
</dbReference>
<dbReference type="RefSeq" id="WP_379144062.1">
    <property type="nucleotide sequence ID" value="NZ_JBHUEN010000043.1"/>
</dbReference>
<keyword evidence="11" id="KW-1185">Reference proteome</keyword>
<dbReference type="PANTHER" id="PTHR42929:SF5">
    <property type="entry name" value="ABC TRANSPORTER PERMEASE PROTEIN"/>
    <property type="match status" value="1"/>
</dbReference>
<keyword evidence="6 8" id="KW-1133">Transmembrane helix</keyword>
<feature type="transmembrane region" description="Helical" evidence="8">
    <location>
        <begin position="25"/>
        <end position="49"/>
    </location>
</feature>
<evidence type="ECO:0000256" key="6">
    <source>
        <dbReference type="ARBA" id="ARBA00022989"/>
    </source>
</evidence>
<dbReference type="PROSITE" id="PS50928">
    <property type="entry name" value="ABC_TM1"/>
    <property type="match status" value="1"/>
</dbReference>
<dbReference type="PANTHER" id="PTHR42929">
    <property type="entry name" value="INNER MEMBRANE ABC TRANSPORTER PERMEASE PROTEIN YDCU-RELATED-RELATED"/>
    <property type="match status" value="1"/>
</dbReference>
<evidence type="ECO:0000256" key="5">
    <source>
        <dbReference type="ARBA" id="ARBA00022692"/>
    </source>
</evidence>
<reference evidence="11" key="1">
    <citation type="journal article" date="2019" name="Int. J. Syst. Evol. Microbiol.">
        <title>The Global Catalogue of Microorganisms (GCM) 10K type strain sequencing project: providing services to taxonomists for standard genome sequencing and annotation.</title>
        <authorList>
            <consortium name="The Broad Institute Genomics Platform"/>
            <consortium name="The Broad Institute Genome Sequencing Center for Infectious Disease"/>
            <person name="Wu L."/>
            <person name="Ma J."/>
        </authorList>
    </citation>
    <scope>NUCLEOTIDE SEQUENCE [LARGE SCALE GENOMIC DNA]</scope>
    <source>
        <strain evidence="11">CCUG 56029</strain>
    </source>
</reference>
<comment type="subcellular location">
    <subcellularLocation>
        <location evidence="1 8">Cell membrane</location>
        <topology evidence="1 8">Multi-pass membrane protein</topology>
    </subcellularLocation>
</comment>
<comment type="similarity">
    <text evidence="2">Belongs to the binding-protein-dependent transport system permease family. CysTW subfamily.</text>
</comment>
<comment type="caution">
    <text evidence="10">The sequence shown here is derived from an EMBL/GenBank/DDBJ whole genome shotgun (WGS) entry which is preliminary data.</text>
</comment>
<feature type="transmembrane region" description="Helical" evidence="8">
    <location>
        <begin position="86"/>
        <end position="107"/>
    </location>
</feature>
<evidence type="ECO:0000256" key="7">
    <source>
        <dbReference type="ARBA" id="ARBA00023136"/>
    </source>
</evidence>
<feature type="domain" description="ABC transmembrane type-1" evidence="9">
    <location>
        <begin position="82"/>
        <end position="288"/>
    </location>
</feature>
<evidence type="ECO:0000256" key="4">
    <source>
        <dbReference type="ARBA" id="ARBA00022475"/>
    </source>
</evidence>
<dbReference type="CDD" id="cd06261">
    <property type="entry name" value="TM_PBP2"/>
    <property type="match status" value="1"/>
</dbReference>
<keyword evidence="5 8" id="KW-0812">Transmembrane</keyword>
<evidence type="ECO:0000256" key="2">
    <source>
        <dbReference type="ARBA" id="ARBA00007069"/>
    </source>
</evidence>
<evidence type="ECO:0000256" key="8">
    <source>
        <dbReference type="RuleBase" id="RU363032"/>
    </source>
</evidence>
<feature type="transmembrane region" description="Helical" evidence="8">
    <location>
        <begin position="265"/>
        <end position="288"/>
    </location>
</feature>
<evidence type="ECO:0000313" key="10">
    <source>
        <dbReference type="EMBL" id="MFD1883046.1"/>
    </source>
</evidence>
<organism evidence="10 11">
    <name type="scientific">Paracoccus pacificus</name>
    <dbReference type="NCBI Taxonomy" id="1463598"/>
    <lineage>
        <taxon>Bacteria</taxon>
        <taxon>Pseudomonadati</taxon>
        <taxon>Pseudomonadota</taxon>
        <taxon>Alphaproteobacteria</taxon>
        <taxon>Rhodobacterales</taxon>
        <taxon>Paracoccaceae</taxon>
        <taxon>Paracoccus</taxon>
    </lineage>
</organism>
<keyword evidence="7 8" id="KW-0472">Membrane</keyword>
<keyword evidence="4" id="KW-1003">Cell membrane</keyword>
<evidence type="ECO:0000313" key="11">
    <source>
        <dbReference type="Proteomes" id="UP001597213"/>
    </source>
</evidence>
<name>A0ABW4R9X1_9RHOB</name>
<feature type="transmembrane region" description="Helical" evidence="8">
    <location>
        <begin position="223"/>
        <end position="245"/>
    </location>
</feature>
<dbReference type="Pfam" id="PF00528">
    <property type="entry name" value="BPD_transp_1"/>
    <property type="match status" value="1"/>
</dbReference>
<dbReference type="SUPFAM" id="SSF161098">
    <property type="entry name" value="MetI-like"/>
    <property type="match status" value="1"/>
</dbReference>
<gene>
    <name evidence="10" type="ORF">ACFSCT_15095</name>
</gene>
<feature type="transmembrane region" description="Helical" evidence="8">
    <location>
        <begin position="119"/>
        <end position="143"/>
    </location>
</feature>
<dbReference type="Proteomes" id="UP001597213">
    <property type="component" value="Unassembled WGS sequence"/>
</dbReference>
<evidence type="ECO:0000256" key="1">
    <source>
        <dbReference type="ARBA" id="ARBA00004651"/>
    </source>
</evidence>